<proteinExistence type="predicted"/>
<protein>
    <submittedName>
        <fullName evidence="1">Uncharacterized protein</fullName>
    </submittedName>
</protein>
<comment type="caution">
    <text evidence="1">The sequence shown here is derived from an EMBL/GenBank/DDBJ whole genome shotgun (WGS) entry which is preliminary data.</text>
</comment>
<name>A0ACB0KJE1_TRIPR</name>
<gene>
    <name evidence="1" type="ORF">MILVUS5_LOCUS23360</name>
</gene>
<sequence length="204" mass="23534">MLTIPSWLLVYEYVNNGNLEQWLHGAMQQYDFLTWDARIKILLGTTKAYNYNSSAGLLARRLTSRHWRLPFPSSKHETNEREHGGVERDDEVYYETYTISLQSIDGRCKVRKKIDVPEGCAPGGIFHNVFLISVSSTKWTIEHEEPVGNVFKANHPEALVFIDNCNVIFRVIMEKCGNVETVSQRSKLQNWPLQVDLHIIKVRG</sequence>
<dbReference type="EMBL" id="CASHSV030000217">
    <property type="protein sequence ID" value="CAJ2656676.1"/>
    <property type="molecule type" value="Genomic_DNA"/>
</dbReference>
<keyword evidence="2" id="KW-1185">Reference proteome</keyword>
<organism evidence="1 2">
    <name type="scientific">Trifolium pratense</name>
    <name type="common">Red clover</name>
    <dbReference type="NCBI Taxonomy" id="57577"/>
    <lineage>
        <taxon>Eukaryota</taxon>
        <taxon>Viridiplantae</taxon>
        <taxon>Streptophyta</taxon>
        <taxon>Embryophyta</taxon>
        <taxon>Tracheophyta</taxon>
        <taxon>Spermatophyta</taxon>
        <taxon>Magnoliopsida</taxon>
        <taxon>eudicotyledons</taxon>
        <taxon>Gunneridae</taxon>
        <taxon>Pentapetalae</taxon>
        <taxon>rosids</taxon>
        <taxon>fabids</taxon>
        <taxon>Fabales</taxon>
        <taxon>Fabaceae</taxon>
        <taxon>Papilionoideae</taxon>
        <taxon>50 kb inversion clade</taxon>
        <taxon>NPAAA clade</taxon>
        <taxon>Hologalegina</taxon>
        <taxon>IRL clade</taxon>
        <taxon>Trifolieae</taxon>
        <taxon>Trifolium</taxon>
    </lineage>
</organism>
<reference evidence="1" key="1">
    <citation type="submission" date="2023-10" db="EMBL/GenBank/DDBJ databases">
        <authorList>
            <person name="Rodriguez Cubillos JULIANA M."/>
            <person name="De Vega J."/>
        </authorList>
    </citation>
    <scope>NUCLEOTIDE SEQUENCE</scope>
</reference>
<evidence type="ECO:0000313" key="1">
    <source>
        <dbReference type="EMBL" id="CAJ2656676.1"/>
    </source>
</evidence>
<accession>A0ACB0KJE1</accession>
<dbReference type="Proteomes" id="UP001177021">
    <property type="component" value="Unassembled WGS sequence"/>
</dbReference>
<evidence type="ECO:0000313" key="2">
    <source>
        <dbReference type="Proteomes" id="UP001177021"/>
    </source>
</evidence>